<keyword evidence="3" id="KW-0479">Metal-binding</keyword>
<sequence length="230" mass="26231">MAFDDNGNPHQGQVWNAALELALDSLALGHDVMQVSVVWLSKLGHSTTPRVPDRMDVTIQHPWYRRPFFSSFLPSRIFEQHFGEHVPEGDIHNFPSFYFPRNPFMSLLNWMESGLSEMKLDKDRFVINLDVKHFSPEELGVKINGEFIEIHGKHEDRQVIKLPYTNRDEHGFVSREFHRKYKLPAGVDPASVTSSLSSDGVLTVSAPHIQGDVPKRTIPITHEENPAAQK</sequence>
<dbReference type="InterPro" id="IPR001436">
    <property type="entry name" value="Alpha-crystallin/sHSP_animal"/>
</dbReference>
<dbReference type="GO" id="GO:0042026">
    <property type="term" value="P:protein refolding"/>
    <property type="evidence" value="ECO:0007669"/>
    <property type="project" value="TreeGrafter"/>
</dbReference>
<organism evidence="10 11">
    <name type="scientific">Albula goreensis</name>
    <dbReference type="NCBI Taxonomy" id="1534307"/>
    <lineage>
        <taxon>Eukaryota</taxon>
        <taxon>Metazoa</taxon>
        <taxon>Chordata</taxon>
        <taxon>Craniata</taxon>
        <taxon>Vertebrata</taxon>
        <taxon>Euteleostomi</taxon>
        <taxon>Actinopterygii</taxon>
        <taxon>Neopterygii</taxon>
        <taxon>Teleostei</taxon>
        <taxon>Albuliformes</taxon>
        <taxon>Albulidae</taxon>
        <taxon>Albula</taxon>
    </lineage>
</organism>
<dbReference type="Gene3D" id="2.60.40.790">
    <property type="match status" value="1"/>
</dbReference>
<evidence type="ECO:0000256" key="3">
    <source>
        <dbReference type="ARBA" id="ARBA00022723"/>
    </source>
</evidence>
<dbReference type="GO" id="GO:0043066">
    <property type="term" value="P:negative regulation of apoptotic process"/>
    <property type="evidence" value="ECO:0007669"/>
    <property type="project" value="TreeGrafter"/>
</dbReference>
<dbReference type="GO" id="GO:0005212">
    <property type="term" value="F:structural constituent of eye lens"/>
    <property type="evidence" value="ECO:0007669"/>
    <property type="project" value="UniProtKB-KW"/>
</dbReference>
<accession>A0A8T3D7F8</accession>
<dbReference type="PROSITE" id="PS01031">
    <property type="entry name" value="SHSP"/>
    <property type="match status" value="1"/>
</dbReference>
<dbReference type="GO" id="GO:0009408">
    <property type="term" value="P:response to heat"/>
    <property type="evidence" value="ECO:0007669"/>
    <property type="project" value="TreeGrafter"/>
</dbReference>
<evidence type="ECO:0000313" key="11">
    <source>
        <dbReference type="Proteomes" id="UP000829720"/>
    </source>
</evidence>
<dbReference type="GO" id="GO:0046872">
    <property type="term" value="F:metal ion binding"/>
    <property type="evidence" value="ECO:0007669"/>
    <property type="project" value="UniProtKB-KW"/>
</dbReference>
<evidence type="ECO:0000256" key="4">
    <source>
        <dbReference type="ARBA" id="ARBA00022833"/>
    </source>
</evidence>
<keyword evidence="5" id="KW-0007">Acetylation</keyword>
<evidence type="ECO:0000256" key="7">
    <source>
        <dbReference type="PROSITE-ProRule" id="PRU00285"/>
    </source>
</evidence>
<dbReference type="OrthoDB" id="1431247at2759"/>
<evidence type="ECO:0000256" key="8">
    <source>
        <dbReference type="RuleBase" id="RU003616"/>
    </source>
</evidence>
<keyword evidence="11" id="KW-1185">Reference proteome</keyword>
<dbReference type="EMBL" id="JAERUA010000011">
    <property type="protein sequence ID" value="KAI1893489.1"/>
    <property type="molecule type" value="Genomic_DNA"/>
</dbReference>
<dbReference type="PANTHER" id="PTHR45640">
    <property type="entry name" value="HEAT SHOCK PROTEIN HSP-12.2-RELATED"/>
    <property type="match status" value="1"/>
</dbReference>
<dbReference type="Proteomes" id="UP000829720">
    <property type="component" value="Unassembled WGS sequence"/>
</dbReference>
<evidence type="ECO:0000313" key="10">
    <source>
        <dbReference type="EMBL" id="KAI1893489.1"/>
    </source>
</evidence>
<dbReference type="GO" id="GO:0005737">
    <property type="term" value="C:cytoplasm"/>
    <property type="evidence" value="ECO:0007669"/>
    <property type="project" value="TreeGrafter"/>
</dbReference>
<keyword evidence="4" id="KW-0862">Zinc</keyword>
<dbReference type="PRINTS" id="PR00299">
    <property type="entry name" value="ACRYSTALLIN"/>
</dbReference>
<gene>
    <name evidence="10" type="ORF">AGOR_G00124250</name>
</gene>
<keyword evidence="2" id="KW-0273">Eye lens protein</keyword>
<dbReference type="GO" id="GO:0005634">
    <property type="term" value="C:nucleus"/>
    <property type="evidence" value="ECO:0007669"/>
    <property type="project" value="TreeGrafter"/>
</dbReference>
<comment type="similarity">
    <text evidence="7 8">Belongs to the small heat shock protein (HSP20) family.</text>
</comment>
<name>A0A8T3D7F8_9TELE</name>
<dbReference type="PANTHER" id="PTHR45640:SF5">
    <property type="entry name" value="ALPHA-CRYSTALLIN B CHAIN"/>
    <property type="match status" value="1"/>
</dbReference>
<dbReference type="GO" id="GO:0051082">
    <property type="term" value="F:unfolded protein binding"/>
    <property type="evidence" value="ECO:0007669"/>
    <property type="project" value="TreeGrafter"/>
</dbReference>
<dbReference type="InterPro" id="IPR008978">
    <property type="entry name" value="HSP20-like_chaperone"/>
</dbReference>
<evidence type="ECO:0000256" key="1">
    <source>
        <dbReference type="ARBA" id="ARBA00018516"/>
    </source>
</evidence>
<reference evidence="10" key="1">
    <citation type="submission" date="2021-01" db="EMBL/GenBank/DDBJ databases">
        <authorList>
            <person name="Zahm M."/>
            <person name="Roques C."/>
            <person name="Cabau C."/>
            <person name="Klopp C."/>
            <person name="Donnadieu C."/>
            <person name="Jouanno E."/>
            <person name="Lampietro C."/>
            <person name="Louis A."/>
            <person name="Herpin A."/>
            <person name="Echchiki A."/>
            <person name="Berthelot C."/>
            <person name="Parey E."/>
            <person name="Roest-Crollius H."/>
            <person name="Braasch I."/>
            <person name="Postlethwait J."/>
            <person name="Bobe J."/>
            <person name="Montfort J."/>
            <person name="Bouchez O."/>
            <person name="Begum T."/>
            <person name="Mejri S."/>
            <person name="Adams A."/>
            <person name="Chen W.-J."/>
            <person name="Guiguen Y."/>
        </authorList>
    </citation>
    <scope>NUCLEOTIDE SEQUENCE</scope>
    <source>
        <tissue evidence="10">Blood</tissue>
    </source>
</reference>
<dbReference type="AlphaFoldDB" id="A0A8T3D7F8"/>
<evidence type="ECO:0000256" key="5">
    <source>
        <dbReference type="ARBA" id="ARBA00022990"/>
    </source>
</evidence>
<evidence type="ECO:0000256" key="6">
    <source>
        <dbReference type="ARBA" id="ARBA00030175"/>
    </source>
</evidence>
<dbReference type="Pfam" id="PF00011">
    <property type="entry name" value="HSP20"/>
    <property type="match status" value="1"/>
</dbReference>
<dbReference type="Pfam" id="PF00525">
    <property type="entry name" value="Crystallin"/>
    <property type="match status" value="1"/>
</dbReference>
<protein>
    <recommendedName>
        <fullName evidence="1">Alpha-crystallin B chain</fullName>
    </recommendedName>
    <alternativeName>
        <fullName evidence="6">Alpha(B)-crystallin</fullName>
    </alternativeName>
</protein>
<dbReference type="SUPFAM" id="SSF49764">
    <property type="entry name" value="HSP20-like chaperones"/>
    <property type="match status" value="1"/>
</dbReference>
<evidence type="ECO:0000256" key="2">
    <source>
        <dbReference type="ARBA" id="ARBA00022613"/>
    </source>
</evidence>
<dbReference type="CDD" id="cd06478">
    <property type="entry name" value="ACD_HspB4-5-6"/>
    <property type="match status" value="1"/>
</dbReference>
<evidence type="ECO:0000259" key="9">
    <source>
        <dbReference type="PROSITE" id="PS01031"/>
    </source>
</evidence>
<dbReference type="InterPro" id="IPR002068">
    <property type="entry name" value="A-crystallin/Hsp20_dom"/>
</dbReference>
<comment type="caution">
    <text evidence="10">The sequence shown here is derived from an EMBL/GenBank/DDBJ whole genome shotgun (WGS) entry which is preliminary data.</text>
</comment>
<proteinExistence type="inferred from homology"/>
<feature type="domain" description="SHSP" evidence="9">
    <location>
        <begin position="106"/>
        <end position="223"/>
    </location>
</feature>
<dbReference type="InterPro" id="IPR003090">
    <property type="entry name" value="Alpha-crystallin_N"/>
</dbReference>